<feature type="transmembrane region" description="Helical" evidence="14">
    <location>
        <begin position="280"/>
        <end position="302"/>
    </location>
</feature>
<dbReference type="SMART" id="SM00387">
    <property type="entry name" value="HATPase_c"/>
    <property type="match status" value="1"/>
</dbReference>
<evidence type="ECO:0000256" key="1">
    <source>
        <dbReference type="ARBA" id="ARBA00000085"/>
    </source>
</evidence>
<keyword evidence="8" id="KW-0547">Nucleotide-binding</keyword>
<keyword evidence="7 14" id="KW-0812">Transmembrane</keyword>
<comment type="subcellular location">
    <subcellularLocation>
        <location evidence="2">Cell membrane</location>
        <topology evidence="2">Multi-pass membrane protein</topology>
    </subcellularLocation>
</comment>
<keyword evidence="11 14" id="KW-1133">Transmembrane helix</keyword>
<evidence type="ECO:0000313" key="18">
    <source>
        <dbReference type="Proteomes" id="UP001596989"/>
    </source>
</evidence>
<dbReference type="Proteomes" id="UP001596989">
    <property type="component" value="Unassembled WGS sequence"/>
</dbReference>
<dbReference type="Gene3D" id="6.10.340.10">
    <property type="match status" value="1"/>
</dbReference>
<dbReference type="Gene3D" id="3.30.565.10">
    <property type="entry name" value="Histidine kinase-like ATPase, C-terminal domain"/>
    <property type="match status" value="1"/>
</dbReference>
<dbReference type="SUPFAM" id="SSF55874">
    <property type="entry name" value="ATPase domain of HSP90 chaperone/DNA topoisomerase II/histidine kinase"/>
    <property type="match status" value="1"/>
</dbReference>
<dbReference type="RefSeq" id="WP_377561674.1">
    <property type="nucleotide sequence ID" value="NZ_JBHTJZ010000004.1"/>
</dbReference>
<name>A0ABW3HKL1_9BACL</name>
<feature type="domain" description="HAMP" evidence="16">
    <location>
        <begin position="304"/>
        <end position="356"/>
    </location>
</feature>
<dbReference type="Pfam" id="PF06580">
    <property type="entry name" value="His_kinase"/>
    <property type="match status" value="1"/>
</dbReference>
<gene>
    <name evidence="17" type="ORF">ACFQ2I_01445</name>
</gene>
<keyword evidence="6 17" id="KW-0808">Transferase</keyword>
<dbReference type="InterPro" id="IPR004358">
    <property type="entry name" value="Sig_transdc_His_kin-like_C"/>
</dbReference>
<keyword evidence="12" id="KW-0902">Two-component regulatory system</keyword>
<dbReference type="InterPro" id="IPR050640">
    <property type="entry name" value="Bact_2-comp_sensor_kinase"/>
</dbReference>
<accession>A0ABW3HKL1</accession>
<reference evidence="18" key="1">
    <citation type="journal article" date="2019" name="Int. J. Syst. Evol. Microbiol.">
        <title>The Global Catalogue of Microorganisms (GCM) 10K type strain sequencing project: providing services to taxonomists for standard genome sequencing and annotation.</title>
        <authorList>
            <consortium name="The Broad Institute Genomics Platform"/>
            <consortium name="The Broad Institute Genome Sequencing Center for Infectious Disease"/>
            <person name="Wu L."/>
            <person name="Ma J."/>
        </authorList>
    </citation>
    <scope>NUCLEOTIDE SEQUENCE [LARGE SCALE GENOMIC DNA]</scope>
    <source>
        <strain evidence="18">CCUG 59129</strain>
    </source>
</reference>
<evidence type="ECO:0000256" key="5">
    <source>
        <dbReference type="ARBA" id="ARBA00022553"/>
    </source>
</evidence>
<evidence type="ECO:0000256" key="6">
    <source>
        <dbReference type="ARBA" id="ARBA00022679"/>
    </source>
</evidence>
<dbReference type="Pfam" id="PF02518">
    <property type="entry name" value="HATPase_c"/>
    <property type="match status" value="1"/>
</dbReference>
<dbReference type="GO" id="GO:0004673">
    <property type="term" value="F:protein histidine kinase activity"/>
    <property type="evidence" value="ECO:0007669"/>
    <property type="project" value="UniProtKB-EC"/>
</dbReference>
<organism evidence="17 18">
    <name type="scientific">Paenibacillus chungangensis</name>
    <dbReference type="NCBI Taxonomy" id="696535"/>
    <lineage>
        <taxon>Bacteria</taxon>
        <taxon>Bacillati</taxon>
        <taxon>Bacillota</taxon>
        <taxon>Bacilli</taxon>
        <taxon>Bacillales</taxon>
        <taxon>Paenibacillaceae</taxon>
        <taxon>Paenibacillus</taxon>
    </lineage>
</organism>
<dbReference type="Pfam" id="PF00672">
    <property type="entry name" value="HAMP"/>
    <property type="match status" value="1"/>
</dbReference>
<proteinExistence type="predicted"/>
<dbReference type="PROSITE" id="PS50109">
    <property type="entry name" value="HIS_KIN"/>
    <property type="match status" value="1"/>
</dbReference>
<evidence type="ECO:0000256" key="7">
    <source>
        <dbReference type="ARBA" id="ARBA00022692"/>
    </source>
</evidence>
<evidence type="ECO:0000256" key="10">
    <source>
        <dbReference type="ARBA" id="ARBA00022840"/>
    </source>
</evidence>
<comment type="caution">
    <text evidence="17">The sequence shown here is derived from an EMBL/GenBank/DDBJ whole genome shotgun (WGS) entry which is preliminary data.</text>
</comment>
<comment type="catalytic activity">
    <reaction evidence="1">
        <text>ATP + protein L-histidine = ADP + protein N-phospho-L-histidine.</text>
        <dbReference type="EC" id="2.7.13.3"/>
    </reaction>
</comment>
<evidence type="ECO:0000256" key="4">
    <source>
        <dbReference type="ARBA" id="ARBA00022475"/>
    </source>
</evidence>
<dbReference type="CDD" id="cd06225">
    <property type="entry name" value="HAMP"/>
    <property type="match status" value="1"/>
</dbReference>
<keyword evidence="5" id="KW-0597">Phosphoprotein</keyword>
<dbReference type="InterPro" id="IPR003660">
    <property type="entry name" value="HAMP_dom"/>
</dbReference>
<evidence type="ECO:0000259" key="15">
    <source>
        <dbReference type="PROSITE" id="PS50109"/>
    </source>
</evidence>
<evidence type="ECO:0000256" key="8">
    <source>
        <dbReference type="ARBA" id="ARBA00022741"/>
    </source>
</evidence>
<evidence type="ECO:0000256" key="11">
    <source>
        <dbReference type="ARBA" id="ARBA00022989"/>
    </source>
</evidence>
<evidence type="ECO:0000259" key="16">
    <source>
        <dbReference type="PROSITE" id="PS50885"/>
    </source>
</evidence>
<dbReference type="InterPro" id="IPR010559">
    <property type="entry name" value="Sig_transdc_His_kin_internal"/>
</dbReference>
<dbReference type="InterPro" id="IPR003594">
    <property type="entry name" value="HATPase_dom"/>
</dbReference>
<dbReference type="InterPro" id="IPR036890">
    <property type="entry name" value="HATPase_C_sf"/>
</dbReference>
<evidence type="ECO:0000256" key="13">
    <source>
        <dbReference type="ARBA" id="ARBA00023136"/>
    </source>
</evidence>
<dbReference type="EMBL" id="JBHTJZ010000004">
    <property type="protein sequence ID" value="MFD0958046.1"/>
    <property type="molecule type" value="Genomic_DNA"/>
</dbReference>
<feature type="domain" description="Histidine kinase" evidence="15">
    <location>
        <begin position="467"/>
        <end position="566"/>
    </location>
</feature>
<evidence type="ECO:0000313" key="17">
    <source>
        <dbReference type="EMBL" id="MFD0958046.1"/>
    </source>
</evidence>
<dbReference type="PANTHER" id="PTHR34220:SF11">
    <property type="entry name" value="SENSOR PROTEIN KINASE HPTS"/>
    <property type="match status" value="1"/>
</dbReference>
<dbReference type="EC" id="2.7.13.3" evidence="3"/>
<evidence type="ECO:0000256" key="12">
    <source>
        <dbReference type="ARBA" id="ARBA00023012"/>
    </source>
</evidence>
<keyword evidence="4" id="KW-1003">Cell membrane</keyword>
<protein>
    <recommendedName>
        <fullName evidence="3">histidine kinase</fullName>
        <ecNumber evidence="3">2.7.13.3</ecNumber>
    </recommendedName>
</protein>
<dbReference type="PROSITE" id="PS50885">
    <property type="entry name" value="HAMP"/>
    <property type="match status" value="1"/>
</dbReference>
<evidence type="ECO:0000256" key="3">
    <source>
        <dbReference type="ARBA" id="ARBA00012438"/>
    </source>
</evidence>
<dbReference type="SMART" id="SM00304">
    <property type="entry name" value="HAMP"/>
    <property type="match status" value="1"/>
</dbReference>
<keyword evidence="13 14" id="KW-0472">Membrane</keyword>
<evidence type="ECO:0000256" key="2">
    <source>
        <dbReference type="ARBA" id="ARBA00004651"/>
    </source>
</evidence>
<sequence length="570" mass="64998">MIRALFRYFNHLRFNRKLFLSYLIVVIIPVSVLGAYAYWQSKTMLNMQMLQGLDKTVSTVSESMSRSTGQYNHLLRSMLFNGTFQKIVTNDYIDLVNLSRDLQSYLSPYVTMIANLDQDVEKVTVYAQGNVPEYGNLVQSAGRVREEWWYDEATEGTGSEIRWFYDGDIFATGTFPILFSPDRHFVYMRINEDSFFKPVSELTNEYGIVIVDQEHQILYGNYGEWGLAADDIAGLIDLQDSEILIDGKKFLLVSKQVEHAGWTIYCFVPIAQVASDADSIIRATLVIIGVCIITLLAMITIFSKTMLRRIHKLNSLMKRVEVGNTNIRISSDSKDEIGQLTNQFGHMLVRFNALIEESYRSKIKQQEAEMKALQWQINPHFLYNTLSFINWQALRNGAEDISQVVTAMARFYRTALNRGHNLITVRDELDNIMSYIEIVQVMSEYRFDVEYRFDEAVYEYSTINLILQPLAENAIKHGIKEKREGSGLLKVSARLVGETIVFDIEDNGPGMPPETADAILSMNSSGYGLKNVHERLQLLFGPSFGVSVHSKPGEGTLMRITCPQYRTGSN</sequence>
<dbReference type="PRINTS" id="PR00344">
    <property type="entry name" value="BCTRLSENSOR"/>
</dbReference>
<keyword evidence="18" id="KW-1185">Reference proteome</keyword>
<dbReference type="SUPFAM" id="SSF158472">
    <property type="entry name" value="HAMP domain-like"/>
    <property type="match status" value="1"/>
</dbReference>
<dbReference type="InterPro" id="IPR005467">
    <property type="entry name" value="His_kinase_dom"/>
</dbReference>
<keyword evidence="10" id="KW-0067">ATP-binding</keyword>
<keyword evidence="9 17" id="KW-0418">Kinase</keyword>
<feature type="transmembrane region" description="Helical" evidence="14">
    <location>
        <begin position="20"/>
        <end position="39"/>
    </location>
</feature>
<dbReference type="PANTHER" id="PTHR34220">
    <property type="entry name" value="SENSOR HISTIDINE KINASE YPDA"/>
    <property type="match status" value="1"/>
</dbReference>
<evidence type="ECO:0000256" key="14">
    <source>
        <dbReference type="SAM" id="Phobius"/>
    </source>
</evidence>
<evidence type="ECO:0000256" key="9">
    <source>
        <dbReference type="ARBA" id="ARBA00022777"/>
    </source>
</evidence>